<comment type="similarity">
    <text evidence="3">Belongs to the FAD-dependent oxidoreductase 2 family. NadB subfamily.</text>
</comment>
<accession>A0ABS7JKW8</accession>
<comment type="catalytic activity">
    <reaction evidence="9">
        <text>L-aspartate + O2 = iminosuccinate + H2O2</text>
        <dbReference type="Rhea" id="RHEA:25876"/>
        <dbReference type="ChEBI" id="CHEBI:15379"/>
        <dbReference type="ChEBI" id="CHEBI:16240"/>
        <dbReference type="ChEBI" id="CHEBI:29991"/>
        <dbReference type="ChEBI" id="CHEBI:77875"/>
        <dbReference type="EC" id="1.4.3.16"/>
    </reaction>
    <physiologicalReaction direction="left-to-right" evidence="9">
        <dbReference type="Rhea" id="RHEA:25877"/>
    </physiologicalReaction>
</comment>
<protein>
    <recommendedName>
        <fullName evidence="4">L-aspartate oxidase</fullName>
        <ecNumber evidence="4">1.4.3.16</ecNumber>
    </recommendedName>
</protein>
<dbReference type="SUPFAM" id="SSF46977">
    <property type="entry name" value="Succinate dehydrogenase/fumarate reductase flavoprotein C-terminal domain"/>
    <property type="match status" value="1"/>
</dbReference>
<evidence type="ECO:0000256" key="8">
    <source>
        <dbReference type="ARBA" id="ARBA00023002"/>
    </source>
</evidence>
<keyword evidence="8" id="KW-0560">Oxidoreductase</keyword>
<keyword evidence="6" id="KW-0662">Pyridine nucleotide biosynthesis</keyword>
<evidence type="ECO:0000256" key="7">
    <source>
        <dbReference type="ARBA" id="ARBA00022827"/>
    </source>
</evidence>
<dbReference type="Proteomes" id="UP000700059">
    <property type="component" value="Unassembled WGS sequence"/>
</dbReference>
<dbReference type="InterPro" id="IPR036188">
    <property type="entry name" value="FAD/NAD-bd_sf"/>
</dbReference>
<dbReference type="PANTHER" id="PTHR42716:SF2">
    <property type="entry name" value="L-ASPARTATE OXIDASE, CHLOROPLASTIC"/>
    <property type="match status" value="1"/>
</dbReference>
<comment type="cofactor">
    <cofactor evidence="1">
        <name>FAD</name>
        <dbReference type="ChEBI" id="CHEBI:57692"/>
    </cofactor>
</comment>
<comment type="pathway">
    <text evidence="2">Cofactor biosynthesis; NAD(+) biosynthesis; iminoaspartate from L-aspartate (oxidase route): step 1/1.</text>
</comment>
<keyword evidence="7" id="KW-0274">FAD</keyword>
<dbReference type="Pfam" id="PF00890">
    <property type="entry name" value="FAD_binding_2"/>
    <property type="match status" value="1"/>
</dbReference>
<dbReference type="InterPro" id="IPR003953">
    <property type="entry name" value="FAD-dep_OxRdtase_2_FAD-bd"/>
</dbReference>
<reference evidence="11 12" key="1">
    <citation type="submission" date="2021-08" db="EMBL/GenBank/DDBJ databases">
        <title>Helicobacter spp. isolated from feces of Anatolian Ground Squirrel (Spermophilus xanthoprymnus) in Turkey.</title>
        <authorList>
            <person name="Aydin F."/>
            <person name="Abay S."/>
            <person name="Kayman T."/>
            <person name="Karakaya E."/>
            <person name="Saticioglu I.B."/>
        </authorList>
    </citation>
    <scope>NUCLEOTIDE SEQUENCE [LARGE SCALE GENOMIC DNA]</scope>
    <source>
        <strain evidence="11 12">Faydin-H70</strain>
    </source>
</reference>
<feature type="domain" description="FAD-dependent oxidoreductase 2 FAD-binding" evidence="10">
    <location>
        <begin position="5"/>
        <end position="379"/>
    </location>
</feature>
<dbReference type="InterPro" id="IPR037099">
    <property type="entry name" value="Fum_R/Succ_DH_flav-like_C_sf"/>
</dbReference>
<evidence type="ECO:0000256" key="2">
    <source>
        <dbReference type="ARBA" id="ARBA00004950"/>
    </source>
</evidence>
<name>A0ABS7JKW8_9HELI</name>
<dbReference type="Gene3D" id="3.50.50.60">
    <property type="entry name" value="FAD/NAD(P)-binding domain"/>
    <property type="match status" value="1"/>
</dbReference>
<evidence type="ECO:0000313" key="12">
    <source>
        <dbReference type="Proteomes" id="UP000700059"/>
    </source>
</evidence>
<keyword evidence="12" id="KW-1185">Reference proteome</keyword>
<dbReference type="InterPro" id="IPR027477">
    <property type="entry name" value="Succ_DH/fumarate_Rdtase_cat_sf"/>
</dbReference>
<dbReference type="Gene3D" id="3.90.700.10">
    <property type="entry name" value="Succinate dehydrogenase/fumarate reductase flavoprotein, catalytic domain"/>
    <property type="match status" value="1"/>
</dbReference>
<dbReference type="Gene3D" id="1.20.58.100">
    <property type="entry name" value="Fumarate reductase/succinate dehydrogenase flavoprotein-like, C-terminal domain"/>
    <property type="match status" value="1"/>
</dbReference>
<dbReference type="RefSeq" id="WP_221531275.1">
    <property type="nucleotide sequence ID" value="NZ_JAIGYP010000001.1"/>
</dbReference>
<dbReference type="SUPFAM" id="SSF51905">
    <property type="entry name" value="FAD/NAD(P)-binding domain"/>
    <property type="match status" value="1"/>
</dbReference>
<organism evidence="11 12">
    <name type="scientific">Helicobacter turcicus</name>
    <dbReference type="NCBI Taxonomy" id="2867412"/>
    <lineage>
        <taxon>Bacteria</taxon>
        <taxon>Pseudomonadati</taxon>
        <taxon>Campylobacterota</taxon>
        <taxon>Epsilonproteobacteria</taxon>
        <taxon>Campylobacterales</taxon>
        <taxon>Helicobacteraceae</taxon>
        <taxon>Helicobacter</taxon>
    </lineage>
</organism>
<sequence length="491" mass="54945">MLHFDVIIVGAGVAGLYASLNLPKHLKVLILCKEQPWECNTFYAQGGIAVAKNIEDIALHIKDTLEAGAGMCDENAVKTLSKESLEVLEDLIVRQTPFDKDINGNLLFTKEAAHSTSRIIHAGGDSTGRVLHSHLMAQISHTLWKNATVTELLIENEHCYGVSVLTKRGNYNLYANHIILASGGVGALFEYHTNAYTISSELHGMIIENGLKLKDMEMLQFHPTVFVKTHHARKMLLSEALRGEGAKIVDFWGNRFLFNYDEKGELASRDKVARSIFDYKLKLQEKFKKEEEQEIYLDLSEFSKEFFYNRFPNISRNLSAFGYDLPKDKIPISPAFHYCMGGIETDNVGKVVGMENLYAVGECACTGVHGANRLASNSLLEGLVFSRRSVRDILGNYGAKGEQKIREFLLHTEILQNTQDENLKAILRNLMWNKVGIMRKKSGLNEALGGVEVMLQSGVGRLLRLRLLTAKNIIESALRRDASIGAHYLTE</sequence>
<comment type="caution">
    <text evidence="11">The sequence shown here is derived from an EMBL/GenBank/DDBJ whole genome shotgun (WGS) entry which is preliminary data.</text>
</comment>
<dbReference type="SUPFAM" id="SSF56425">
    <property type="entry name" value="Succinate dehydrogenase/fumarate reductase flavoprotein, catalytic domain"/>
    <property type="match status" value="1"/>
</dbReference>
<evidence type="ECO:0000256" key="1">
    <source>
        <dbReference type="ARBA" id="ARBA00001974"/>
    </source>
</evidence>
<evidence type="ECO:0000256" key="3">
    <source>
        <dbReference type="ARBA" id="ARBA00008562"/>
    </source>
</evidence>
<dbReference type="EC" id="1.4.3.16" evidence="4"/>
<evidence type="ECO:0000313" key="11">
    <source>
        <dbReference type="EMBL" id="MBX7490016.1"/>
    </source>
</evidence>
<evidence type="ECO:0000256" key="9">
    <source>
        <dbReference type="ARBA" id="ARBA00048305"/>
    </source>
</evidence>
<dbReference type="PANTHER" id="PTHR42716">
    <property type="entry name" value="L-ASPARTATE OXIDASE"/>
    <property type="match status" value="1"/>
</dbReference>
<keyword evidence="5" id="KW-0285">Flavoprotein</keyword>
<evidence type="ECO:0000256" key="5">
    <source>
        <dbReference type="ARBA" id="ARBA00022630"/>
    </source>
</evidence>
<evidence type="ECO:0000256" key="6">
    <source>
        <dbReference type="ARBA" id="ARBA00022642"/>
    </source>
</evidence>
<dbReference type="EMBL" id="JAIGYQ010000001">
    <property type="protein sequence ID" value="MBX7490016.1"/>
    <property type="molecule type" value="Genomic_DNA"/>
</dbReference>
<proteinExistence type="inferred from homology"/>
<dbReference type="InterPro" id="IPR005288">
    <property type="entry name" value="NadB"/>
</dbReference>
<gene>
    <name evidence="11" type="ORF">K4G57_00790</name>
</gene>
<evidence type="ECO:0000256" key="4">
    <source>
        <dbReference type="ARBA" id="ARBA00012173"/>
    </source>
</evidence>
<evidence type="ECO:0000259" key="10">
    <source>
        <dbReference type="Pfam" id="PF00890"/>
    </source>
</evidence>